<keyword evidence="6" id="KW-0915">Sodium</keyword>
<evidence type="ECO:0000259" key="9">
    <source>
        <dbReference type="Pfam" id="PF24609"/>
    </source>
</evidence>
<evidence type="ECO:0000256" key="6">
    <source>
        <dbReference type="RuleBase" id="RU361132"/>
    </source>
</evidence>
<dbReference type="GO" id="GO:0005248">
    <property type="term" value="F:voltage-gated sodium channel activity"/>
    <property type="evidence" value="ECO:0007669"/>
    <property type="project" value="InterPro"/>
</dbReference>
<dbReference type="InterPro" id="IPR001696">
    <property type="entry name" value="Na_channel_asu"/>
</dbReference>
<dbReference type="PANTHER" id="PTHR10037:SF288">
    <property type="entry name" value="SODIUM CHANNEL PROTEIN PARA"/>
    <property type="match status" value="1"/>
</dbReference>
<evidence type="ECO:0000259" key="8">
    <source>
        <dbReference type="Pfam" id="PF00520"/>
    </source>
</evidence>
<keyword evidence="3 6" id="KW-0812">Transmembrane</keyword>
<proteinExistence type="inferred from homology"/>
<accession>A0A8S3Z596</accession>
<dbReference type="GO" id="GO:0001518">
    <property type="term" value="C:voltage-gated sodium channel complex"/>
    <property type="evidence" value="ECO:0007669"/>
    <property type="project" value="UniProtKB-UniRule"/>
</dbReference>
<evidence type="ECO:0000256" key="7">
    <source>
        <dbReference type="SAM" id="MobiDB-lite"/>
    </source>
</evidence>
<comment type="similarity">
    <text evidence="6">Belongs to the sodium channel (TC 1.A.1.10) family.</text>
</comment>
<keyword evidence="6" id="KW-0894">Sodium channel</keyword>
<keyword evidence="5 6" id="KW-0472">Membrane</keyword>
<comment type="subcellular location">
    <subcellularLocation>
        <location evidence="6">Cell membrane</location>
        <topology evidence="6">Multi-pass membrane protein</topology>
    </subcellularLocation>
    <subcellularLocation>
        <location evidence="1">Membrane</location>
        <topology evidence="1">Multi-pass membrane protein</topology>
    </subcellularLocation>
</comment>
<evidence type="ECO:0000256" key="1">
    <source>
        <dbReference type="ARBA" id="ARBA00004141"/>
    </source>
</evidence>
<dbReference type="AlphaFoldDB" id="A0A8S3Z596"/>
<feature type="compositionally biased region" description="Polar residues" evidence="7">
    <location>
        <begin position="400"/>
        <end position="409"/>
    </location>
</feature>
<comment type="function">
    <text evidence="6">Mediates the voltage-dependent sodium ion permeability of excitable membranes. Assuming opened or closed conformations in response to the voltage difference across the membrane, the protein forms a sodium-selective channel through which Na(+) ions may pass in accordance with their electrochemical gradient.</text>
</comment>
<evidence type="ECO:0000256" key="4">
    <source>
        <dbReference type="ARBA" id="ARBA00022989"/>
    </source>
</evidence>
<sequence>SSVGEYEDAFFISPTLLRVIRVFRVGRILRLVKSAKGIRTLLFSLAVSLPALFNIGLLLGLVMFIYAIMGMNFFQSCPQKFGLNDVFNFDTFISSFILLFQMCTSAGWSDVLNGLISECPDKGSCREYNIAAPYLASYLIITFLVVINMYIAVILENFSQATEDVQQGLTPDDFDMYYEKWEKFDPKATKYIPLDQLSDFVDYLEEPLRLPKPNHFILVKLDIPICEHDRCYCRDILDALTKNFLGTSETVEIPHKENDKDKAEYKQISSTLRRQKEHYAARIIQKAYRNFKGITLDPLQESYDEETDDDSRSGSGDVDRSSSNSSGKGKRGDKSGGGNLPPPPSYSDVMKKEREYQEKRDTKGDRSKRTNGESSSSKKSDDRCERTNGQNKSISRRASENVTVAQVNETDCYPKTVELGPDSGIVA</sequence>
<feature type="transmembrane region" description="Helical" evidence="6">
    <location>
        <begin position="86"/>
        <end position="108"/>
    </location>
</feature>
<dbReference type="PRINTS" id="PR00170">
    <property type="entry name" value="NACHANNEL"/>
</dbReference>
<evidence type="ECO:0000256" key="3">
    <source>
        <dbReference type="ARBA" id="ARBA00022692"/>
    </source>
</evidence>
<comment type="caution">
    <text evidence="10">The sequence shown here is derived from an EMBL/GenBank/DDBJ whole genome shotgun (WGS) entry which is preliminary data.</text>
</comment>
<feature type="transmembrane region" description="Helical" evidence="6">
    <location>
        <begin position="128"/>
        <end position="151"/>
    </location>
</feature>
<gene>
    <name evidence="10" type="ORF">CUNI_LOCUS7889</name>
</gene>
<dbReference type="Pfam" id="PF24609">
    <property type="entry name" value="IQ_SCN5A_C"/>
    <property type="match status" value="1"/>
</dbReference>
<keyword evidence="6" id="KW-0813">Transport</keyword>
<keyword evidence="2" id="KW-1003">Cell membrane</keyword>
<feature type="domain" description="SCN5A-like C-terminal IQ motif" evidence="9">
    <location>
        <begin position="270"/>
        <end position="291"/>
    </location>
</feature>
<keyword evidence="6" id="KW-0407">Ion channel</keyword>
<dbReference type="SUPFAM" id="SSF81324">
    <property type="entry name" value="Voltage-gated potassium channels"/>
    <property type="match status" value="1"/>
</dbReference>
<dbReference type="GO" id="GO:0019228">
    <property type="term" value="P:neuronal action potential"/>
    <property type="evidence" value="ECO:0007669"/>
    <property type="project" value="TreeGrafter"/>
</dbReference>
<organism evidence="10 11">
    <name type="scientific">Candidula unifasciata</name>
    <dbReference type="NCBI Taxonomy" id="100452"/>
    <lineage>
        <taxon>Eukaryota</taxon>
        <taxon>Metazoa</taxon>
        <taxon>Spiralia</taxon>
        <taxon>Lophotrochozoa</taxon>
        <taxon>Mollusca</taxon>
        <taxon>Gastropoda</taxon>
        <taxon>Heterobranchia</taxon>
        <taxon>Euthyneura</taxon>
        <taxon>Panpulmonata</taxon>
        <taxon>Eupulmonata</taxon>
        <taxon>Stylommatophora</taxon>
        <taxon>Helicina</taxon>
        <taxon>Helicoidea</taxon>
        <taxon>Geomitridae</taxon>
        <taxon>Candidula</taxon>
    </lineage>
</organism>
<feature type="compositionally biased region" description="Low complexity" evidence="7">
    <location>
        <begin position="313"/>
        <end position="327"/>
    </location>
</feature>
<evidence type="ECO:0000313" key="10">
    <source>
        <dbReference type="EMBL" id="CAG5122331.1"/>
    </source>
</evidence>
<evidence type="ECO:0000256" key="2">
    <source>
        <dbReference type="ARBA" id="ARBA00022475"/>
    </source>
</evidence>
<dbReference type="Proteomes" id="UP000678393">
    <property type="component" value="Unassembled WGS sequence"/>
</dbReference>
<keyword evidence="4 6" id="KW-1133">Transmembrane helix</keyword>
<dbReference type="EMBL" id="CAJHNH020001261">
    <property type="protein sequence ID" value="CAG5122331.1"/>
    <property type="molecule type" value="Genomic_DNA"/>
</dbReference>
<dbReference type="Gene3D" id="1.10.287.70">
    <property type="match status" value="1"/>
</dbReference>
<feature type="region of interest" description="Disordered" evidence="7">
    <location>
        <begin position="299"/>
        <end position="427"/>
    </location>
</feature>
<comment type="caution">
    <text evidence="6">Lacks conserved residue(s) required for the propagation of feature annotation.</text>
</comment>
<keyword evidence="11" id="KW-1185">Reference proteome</keyword>
<keyword evidence="6" id="KW-0406">Ion transport</keyword>
<reference evidence="10" key="1">
    <citation type="submission" date="2021-04" db="EMBL/GenBank/DDBJ databases">
        <authorList>
            <consortium name="Molecular Ecology Group"/>
        </authorList>
    </citation>
    <scope>NUCLEOTIDE SEQUENCE</scope>
</reference>
<keyword evidence="6" id="KW-0851">Voltage-gated channel</keyword>
<name>A0A8S3Z596_9EUPU</name>
<feature type="transmembrane region" description="Helical" evidence="6">
    <location>
        <begin position="51"/>
        <end position="74"/>
    </location>
</feature>
<evidence type="ECO:0000256" key="5">
    <source>
        <dbReference type="ARBA" id="ARBA00023136"/>
    </source>
</evidence>
<feature type="domain" description="Ion transport" evidence="8">
    <location>
        <begin position="13"/>
        <end position="164"/>
    </location>
</feature>
<dbReference type="InterPro" id="IPR005821">
    <property type="entry name" value="Ion_trans_dom"/>
</dbReference>
<dbReference type="Pfam" id="PF00520">
    <property type="entry name" value="Ion_trans"/>
    <property type="match status" value="1"/>
</dbReference>
<evidence type="ECO:0000313" key="11">
    <source>
        <dbReference type="Proteomes" id="UP000678393"/>
    </source>
</evidence>
<dbReference type="Gene3D" id="1.10.238.10">
    <property type="entry name" value="EF-hand"/>
    <property type="match status" value="1"/>
</dbReference>
<protein>
    <recommendedName>
        <fullName evidence="6">Sodium channel protein</fullName>
    </recommendedName>
</protein>
<feature type="compositionally biased region" description="Basic and acidic residues" evidence="7">
    <location>
        <begin position="349"/>
        <end position="386"/>
    </location>
</feature>
<dbReference type="OrthoDB" id="2984333at2759"/>
<keyword evidence="6" id="KW-0739">Sodium transport</keyword>
<feature type="non-terminal residue" evidence="10">
    <location>
        <position position="1"/>
    </location>
</feature>
<dbReference type="InterPro" id="IPR043203">
    <property type="entry name" value="VGCC_Ca_Na"/>
</dbReference>
<dbReference type="InterPro" id="IPR058542">
    <property type="entry name" value="IQ_SCN5A_C"/>
</dbReference>
<dbReference type="PANTHER" id="PTHR10037">
    <property type="entry name" value="VOLTAGE-GATED CATION CHANNEL CALCIUM AND SODIUM"/>
    <property type="match status" value="1"/>
</dbReference>
<dbReference type="GO" id="GO:0086010">
    <property type="term" value="P:membrane depolarization during action potential"/>
    <property type="evidence" value="ECO:0007669"/>
    <property type="project" value="TreeGrafter"/>
</dbReference>